<comment type="caution">
    <text evidence="7">The sequence shown here is derived from an EMBL/GenBank/DDBJ whole genome shotgun (WGS) entry which is preliminary data.</text>
</comment>
<dbReference type="RefSeq" id="WP_165031243.1">
    <property type="nucleotide sequence ID" value="NZ_JAAKZF010000035.1"/>
</dbReference>
<keyword evidence="3" id="KW-0055">Arginine biosynthesis</keyword>
<dbReference type="Gene3D" id="3.40.640.10">
    <property type="entry name" value="Type I PLP-dependent aspartate aminotransferase-like (Major domain)"/>
    <property type="match status" value="1"/>
</dbReference>
<name>A0A6G4WHT7_9HYPH</name>
<keyword evidence="3" id="KW-0028">Amino-acid biosynthesis</keyword>
<evidence type="ECO:0000313" key="8">
    <source>
        <dbReference type="Proteomes" id="UP001642900"/>
    </source>
</evidence>
<dbReference type="Gene3D" id="3.90.1150.10">
    <property type="entry name" value="Aspartate Aminotransferase, domain 1"/>
    <property type="match status" value="1"/>
</dbReference>
<keyword evidence="4 7" id="KW-0032">Aminotransferase</keyword>
<evidence type="ECO:0000256" key="3">
    <source>
        <dbReference type="ARBA" id="ARBA00022571"/>
    </source>
</evidence>
<reference evidence="7 8" key="1">
    <citation type="submission" date="2020-02" db="EMBL/GenBank/DDBJ databases">
        <title>Genome sequence of strain CCNWXJ40-4.</title>
        <authorList>
            <person name="Gao J."/>
            <person name="Sun J."/>
        </authorList>
    </citation>
    <scope>NUCLEOTIDE SEQUENCE [LARGE SCALE GENOMIC DNA]</scope>
    <source>
        <strain evidence="7 8">CCNWXJ 40-4</strain>
    </source>
</reference>
<gene>
    <name evidence="7" type="ORF">G6N73_21245</name>
</gene>
<dbReference type="CDD" id="cd00610">
    <property type="entry name" value="OAT_like"/>
    <property type="match status" value="1"/>
</dbReference>
<dbReference type="SUPFAM" id="SSF53383">
    <property type="entry name" value="PLP-dependent transferases"/>
    <property type="match status" value="1"/>
</dbReference>
<comment type="similarity">
    <text evidence="2 6">Belongs to the class-III pyridoxal-phosphate-dependent aminotransferase family.</text>
</comment>
<sequence length="462" mass="50265">MSKPLMTQVSDAGESRRPSNLFYMTRLRRPLVDRAEGIYLWDQNGKRMIDGSSGAMVVNIGHGNRNVLDAMKRQMDRVTFAYRLHFENEPAEELARRLAAKMPGDLDRIFFVSGGSEAVESAIKLARQWAVATGQESRWKVISRFPSYHGGTAGSLAVTGDLALTETFAPQTRTMPKIPPPTAYRDRDNLSMEQRGLRYADMLEEKILAEGPESVLAFIMEPIGGAATAALVPPDSYFPRIRKICDKYCILLIHDEVMTGAGRTGKYLGGEHWNCRPDIIAMSKGIGSGYAPLGAMAASRRLVGPVLDSGGFQHGYTYAGNPLSCAAGLAVLDEMERLGCIANAAAMGDLLKHELEALAERYPFIANVRGKGLLLGADLVANPETLAPLPPARKANQRLVDLAYERGMIIYSRRIRGDGVEADNFMLAPPLIITAEQVGEMVGVLDDSLAALATELDLPVNG</sequence>
<dbReference type="Pfam" id="PF00202">
    <property type="entry name" value="Aminotran_3"/>
    <property type="match status" value="1"/>
</dbReference>
<dbReference type="InterPro" id="IPR015421">
    <property type="entry name" value="PyrdxlP-dep_Trfase_major"/>
</dbReference>
<dbReference type="PROSITE" id="PS00600">
    <property type="entry name" value="AA_TRANSFER_CLASS_3"/>
    <property type="match status" value="1"/>
</dbReference>
<dbReference type="Proteomes" id="UP001642900">
    <property type="component" value="Unassembled WGS sequence"/>
</dbReference>
<accession>A0A6G4WHT7</accession>
<dbReference type="FunFam" id="3.40.640.10:FF:000004">
    <property type="entry name" value="Acetylornithine aminotransferase"/>
    <property type="match status" value="1"/>
</dbReference>
<comment type="cofactor">
    <cofactor evidence="1">
        <name>pyridoxal 5'-phosphate</name>
        <dbReference type="ChEBI" id="CHEBI:597326"/>
    </cofactor>
</comment>
<evidence type="ECO:0000256" key="2">
    <source>
        <dbReference type="ARBA" id="ARBA00008954"/>
    </source>
</evidence>
<proteinExistence type="inferred from homology"/>
<organism evidence="7 8">
    <name type="scientific">Allomesorhizobium camelthorni</name>
    <dbReference type="NCBI Taxonomy" id="475069"/>
    <lineage>
        <taxon>Bacteria</taxon>
        <taxon>Pseudomonadati</taxon>
        <taxon>Pseudomonadota</taxon>
        <taxon>Alphaproteobacteria</taxon>
        <taxon>Hyphomicrobiales</taxon>
        <taxon>Phyllobacteriaceae</taxon>
        <taxon>Allomesorhizobium</taxon>
    </lineage>
</organism>
<dbReference type="EMBL" id="JAAKZF010000035">
    <property type="protein sequence ID" value="NGO53657.1"/>
    <property type="molecule type" value="Genomic_DNA"/>
</dbReference>
<dbReference type="GO" id="GO:0030170">
    <property type="term" value="F:pyridoxal phosphate binding"/>
    <property type="evidence" value="ECO:0007669"/>
    <property type="project" value="InterPro"/>
</dbReference>
<evidence type="ECO:0000256" key="1">
    <source>
        <dbReference type="ARBA" id="ARBA00001933"/>
    </source>
</evidence>
<dbReference type="AlphaFoldDB" id="A0A6G4WHT7"/>
<dbReference type="PANTHER" id="PTHR43094:SF1">
    <property type="entry name" value="AMINOTRANSFERASE CLASS-III"/>
    <property type="match status" value="1"/>
</dbReference>
<evidence type="ECO:0000256" key="4">
    <source>
        <dbReference type="ARBA" id="ARBA00022576"/>
    </source>
</evidence>
<protein>
    <submittedName>
        <fullName evidence="7">Aspartate aminotransferase family protein</fullName>
    </submittedName>
</protein>
<keyword evidence="4 7" id="KW-0808">Transferase</keyword>
<dbReference type="InterPro" id="IPR015424">
    <property type="entry name" value="PyrdxlP-dep_Trfase"/>
</dbReference>
<dbReference type="InterPro" id="IPR049704">
    <property type="entry name" value="Aminotrans_3_PPA_site"/>
</dbReference>
<dbReference type="InterPro" id="IPR005814">
    <property type="entry name" value="Aminotrans_3"/>
</dbReference>
<evidence type="ECO:0000256" key="5">
    <source>
        <dbReference type="ARBA" id="ARBA00022898"/>
    </source>
</evidence>
<evidence type="ECO:0000256" key="6">
    <source>
        <dbReference type="RuleBase" id="RU003560"/>
    </source>
</evidence>
<dbReference type="GO" id="GO:0008483">
    <property type="term" value="F:transaminase activity"/>
    <property type="evidence" value="ECO:0007669"/>
    <property type="project" value="UniProtKB-KW"/>
</dbReference>
<keyword evidence="5 6" id="KW-0663">Pyridoxal phosphate</keyword>
<dbReference type="GO" id="GO:0006526">
    <property type="term" value="P:L-arginine biosynthetic process"/>
    <property type="evidence" value="ECO:0007669"/>
    <property type="project" value="UniProtKB-KW"/>
</dbReference>
<dbReference type="InterPro" id="IPR015422">
    <property type="entry name" value="PyrdxlP-dep_Trfase_small"/>
</dbReference>
<keyword evidence="8" id="KW-1185">Reference proteome</keyword>
<evidence type="ECO:0000313" key="7">
    <source>
        <dbReference type="EMBL" id="NGO53657.1"/>
    </source>
</evidence>
<dbReference type="PANTHER" id="PTHR43094">
    <property type="entry name" value="AMINOTRANSFERASE"/>
    <property type="match status" value="1"/>
</dbReference>